<feature type="compositionally biased region" description="Basic residues" evidence="1">
    <location>
        <begin position="368"/>
        <end position="383"/>
    </location>
</feature>
<dbReference type="EMBL" id="JAULJE010000002">
    <property type="protein sequence ID" value="KAK1345719.1"/>
    <property type="molecule type" value="Genomic_DNA"/>
</dbReference>
<protein>
    <submittedName>
        <fullName evidence="2">Uncharacterized protein</fullName>
    </submittedName>
</protein>
<feature type="region of interest" description="Disordered" evidence="1">
    <location>
        <begin position="305"/>
        <end position="386"/>
    </location>
</feature>
<dbReference type="AlphaFoldDB" id="A0AA40LW26"/>
<dbReference type="Pfam" id="PF07004">
    <property type="entry name" value="SHIPPO-rpt"/>
    <property type="match status" value="1"/>
</dbReference>
<dbReference type="InterPro" id="IPR010736">
    <property type="entry name" value="SHIPPO-rpt"/>
</dbReference>
<dbReference type="Proteomes" id="UP001177744">
    <property type="component" value="Unassembled WGS sequence"/>
</dbReference>
<feature type="compositionally biased region" description="Polar residues" evidence="1">
    <location>
        <begin position="357"/>
        <end position="367"/>
    </location>
</feature>
<keyword evidence="3" id="KW-1185">Reference proteome</keyword>
<evidence type="ECO:0000313" key="3">
    <source>
        <dbReference type="Proteomes" id="UP001177744"/>
    </source>
</evidence>
<reference evidence="2" key="1">
    <citation type="submission" date="2023-06" db="EMBL/GenBank/DDBJ databases">
        <title>Reference genome for the Northern bat (Eptesicus nilssonii), a most northern bat species.</title>
        <authorList>
            <person name="Laine V.N."/>
            <person name="Pulliainen A.T."/>
            <person name="Lilley T.M."/>
        </authorList>
    </citation>
    <scope>NUCLEOTIDE SEQUENCE</scope>
    <source>
        <strain evidence="2">BLF_Eptnil</strain>
        <tissue evidence="2">Kidney</tissue>
    </source>
</reference>
<feature type="compositionally biased region" description="Polar residues" evidence="1">
    <location>
        <begin position="340"/>
        <end position="349"/>
    </location>
</feature>
<accession>A0AA40LW26</accession>
<proteinExistence type="predicted"/>
<evidence type="ECO:0000256" key="1">
    <source>
        <dbReference type="SAM" id="MobiDB-lite"/>
    </source>
</evidence>
<evidence type="ECO:0000313" key="2">
    <source>
        <dbReference type="EMBL" id="KAK1345719.1"/>
    </source>
</evidence>
<sequence>MVGAGEQVIVYADGGSTEDHVGPGSYQVPFLKQQAAGGYAPFLSLVARNTVAPNIEEAIPGPAYYNVSEKQFLIVLPSDFFFALNKSIVTSISMVNRRMIVPSIPSYGRSNGYHINEDGSIKKHLPPASDITLGPAYYKPQFGFSNATLKYKGIHFGKSLGRLKLPIKSGPGPGQYDIVQRLTTYYENINIKKDQPKNYCLHLPRLYEVIIMQEAKKCMFINIKPNIPLNIFFVAMFRIMRDAEFTNEPIWPWFWKAQSGDRKMATGRTAVRKRVSCRTYGAGGPGLENLFEEIMTENFPNMWKKKAARGRQNPRASVPSGKRETIQTTTLQIHKRHTQRANSGSSQNVETEKQVTNERNGGKQTTGYRKKKTPNRKSKKKKESKNMKINKLVNIIESGARKGSGLIIIRGKWCGGYGKRLDKIVHLLMWTVAGEKANRHMKTCSKSLIIQEMQIKTTMRTLTICNSMDGPGEHYGRNVLKIYSPNALFEARCTKFVHGGQIATEAATCNLCLYTVFENKNCATSLPL</sequence>
<comment type="caution">
    <text evidence="2">The sequence shown here is derived from an EMBL/GenBank/DDBJ whole genome shotgun (WGS) entry which is preliminary data.</text>
</comment>
<name>A0AA40LW26_CNENI</name>
<gene>
    <name evidence="2" type="ORF">QTO34_008183</name>
</gene>
<organism evidence="2 3">
    <name type="scientific">Cnephaeus nilssonii</name>
    <name type="common">Northern bat</name>
    <name type="synonym">Eptesicus nilssonii</name>
    <dbReference type="NCBI Taxonomy" id="3371016"/>
    <lineage>
        <taxon>Eukaryota</taxon>
        <taxon>Metazoa</taxon>
        <taxon>Chordata</taxon>
        <taxon>Craniata</taxon>
        <taxon>Vertebrata</taxon>
        <taxon>Euteleostomi</taxon>
        <taxon>Mammalia</taxon>
        <taxon>Eutheria</taxon>
        <taxon>Laurasiatheria</taxon>
        <taxon>Chiroptera</taxon>
        <taxon>Yangochiroptera</taxon>
        <taxon>Vespertilionidae</taxon>
        <taxon>Cnephaeus</taxon>
    </lineage>
</organism>